<gene>
    <name evidence="1" type="ORF">ACOLOM_LOCUS8183</name>
</gene>
<evidence type="ECO:0000313" key="2">
    <source>
        <dbReference type="Proteomes" id="UP000789525"/>
    </source>
</evidence>
<sequence>MSRSPATSNDILETVVGSTPHAQEFPSTSNKPKSTMKALPSSAIAFALERSNVTRSVHSARTVSGGQILASMTLLKSAVVRTSNLVQDKEGKQKAETTLASATNTLSVDKALEQLQDGGIWINGLSTTTVSTTDWPQALWSSNGIASGVDSFDADTTTQGFGFPLLDALVQVTEHEVQGIPFCTPDPQNPPELFHSFSTLDPVFSMTNLIYHPRRMAPVQNGGTIVQVLNAYDYVPRGPSLSFSKQTWWDTLLTLYSHDTTQATQKIFQDLSFISTYWLSHIHFGRFMRDLCDPERRLGIQPSLVLAILSVATLMKSSEAGLGIEGRKFALWLRDAAQASLDASVNASWIDPSLARAAFVRDKVSIYLLDSLIQAMNLTTLDAHDPMVPLFPADELPITSTDPLAFLNQNASQAAIISACPWHGLDGCPASCLNTPALLEKLSQEMQSQEDEAQFLDDLKQLEAHGANHLQNNTWLTFQWPDDGLEVQREEIRRLCWSSMLLAHMLKEYTPHLEEMDWDLYLSKQETLLGKAWIEATCIEAEFAKCLRPKKRLALNIGREFIF</sequence>
<proteinExistence type="predicted"/>
<name>A0ACA9NCC4_9GLOM</name>
<evidence type="ECO:0000313" key="1">
    <source>
        <dbReference type="EMBL" id="CAG8648862.1"/>
    </source>
</evidence>
<dbReference type="Proteomes" id="UP000789525">
    <property type="component" value="Unassembled WGS sequence"/>
</dbReference>
<organism evidence="1 2">
    <name type="scientific">Acaulospora colombiana</name>
    <dbReference type="NCBI Taxonomy" id="27376"/>
    <lineage>
        <taxon>Eukaryota</taxon>
        <taxon>Fungi</taxon>
        <taxon>Fungi incertae sedis</taxon>
        <taxon>Mucoromycota</taxon>
        <taxon>Glomeromycotina</taxon>
        <taxon>Glomeromycetes</taxon>
        <taxon>Diversisporales</taxon>
        <taxon>Acaulosporaceae</taxon>
        <taxon>Acaulospora</taxon>
    </lineage>
</organism>
<comment type="caution">
    <text evidence="1">The sequence shown here is derived from an EMBL/GenBank/DDBJ whole genome shotgun (WGS) entry which is preliminary data.</text>
</comment>
<protein>
    <submittedName>
        <fullName evidence="1">3167_t:CDS:1</fullName>
    </submittedName>
</protein>
<feature type="non-terminal residue" evidence="1">
    <location>
        <position position="563"/>
    </location>
</feature>
<reference evidence="1" key="1">
    <citation type="submission" date="2021-06" db="EMBL/GenBank/DDBJ databases">
        <authorList>
            <person name="Kallberg Y."/>
            <person name="Tangrot J."/>
            <person name="Rosling A."/>
        </authorList>
    </citation>
    <scope>NUCLEOTIDE SEQUENCE</scope>
    <source>
        <strain evidence="1">CL356</strain>
    </source>
</reference>
<accession>A0ACA9NCC4</accession>
<keyword evidence="2" id="KW-1185">Reference proteome</keyword>
<dbReference type="EMBL" id="CAJVPT010020539">
    <property type="protein sequence ID" value="CAG8648862.1"/>
    <property type="molecule type" value="Genomic_DNA"/>
</dbReference>